<accession>A0A2T2ZTY2</accession>
<name>A0A2T2ZTY2_9PEZI</name>
<reference evidence="1 2" key="1">
    <citation type="journal article" date="2018" name="Mycol. Prog.">
        <title>Coniella lustricola, a new species from submerged detritus.</title>
        <authorList>
            <person name="Raudabaugh D.B."/>
            <person name="Iturriaga T."/>
            <person name="Carver A."/>
            <person name="Mondo S."/>
            <person name="Pangilinan J."/>
            <person name="Lipzen A."/>
            <person name="He G."/>
            <person name="Amirebrahimi M."/>
            <person name="Grigoriev I.V."/>
            <person name="Miller A.N."/>
        </authorList>
    </citation>
    <scope>NUCLEOTIDE SEQUENCE [LARGE SCALE GENOMIC DNA]</scope>
    <source>
        <strain evidence="1 2">B22-T-1</strain>
    </source>
</reference>
<keyword evidence="2" id="KW-1185">Reference proteome</keyword>
<sequence length="204" mass="22204">MAPISTTGGRALQLPQCIPLRVTSHPLIPNRSDYSACLVHLSDTTLYDFDKRHASKPIAVSIPDTGNRTDAARGVLFSSSSSSSCSSCSSSYLFTPTEAPINGTTQGWLTVSDFTIVSMRCYGVKSFATSASFPVTYISATQSVQPDFNEEERFGQAEVAPLLKDMQTLVRMLLGLRDWEKLRQRATRAHTQADRGSQSAGSEE</sequence>
<dbReference type="InParanoid" id="A0A2T2ZTY2"/>
<organism evidence="1 2">
    <name type="scientific">Coniella lustricola</name>
    <dbReference type="NCBI Taxonomy" id="2025994"/>
    <lineage>
        <taxon>Eukaryota</taxon>
        <taxon>Fungi</taxon>
        <taxon>Dikarya</taxon>
        <taxon>Ascomycota</taxon>
        <taxon>Pezizomycotina</taxon>
        <taxon>Sordariomycetes</taxon>
        <taxon>Sordariomycetidae</taxon>
        <taxon>Diaporthales</taxon>
        <taxon>Schizoparmaceae</taxon>
        <taxon>Coniella</taxon>
    </lineage>
</organism>
<proteinExistence type="predicted"/>
<evidence type="ECO:0000313" key="2">
    <source>
        <dbReference type="Proteomes" id="UP000241462"/>
    </source>
</evidence>
<protein>
    <submittedName>
        <fullName evidence="1">Uncharacterized protein</fullName>
    </submittedName>
</protein>
<gene>
    <name evidence="1" type="ORF">BD289DRAFT_509662</name>
</gene>
<dbReference type="AlphaFoldDB" id="A0A2T2ZTY2"/>
<dbReference type="EMBL" id="KZ678697">
    <property type="protein sequence ID" value="PSR76635.1"/>
    <property type="molecule type" value="Genomic_DNA"/>
</dbReference>
<evidence type="ECO:0000313" key="1">
    <source>
        <dbReference type="EMBL" id="PSR76635.1"/>
    </source>
</evidence>
<dbReference type="Proteomes" id="UP000241462">
    <property type="component" value="Unassembled WGS sequence"/>
</dbReference>